<dbReference type="AlphaFoldDB" id="A0AAD6HHE6"/>
<name>A0AAD6HHE6_9EURO</name>
<gene>
    <name evidence="1" type="ORF">N7493_008551</name>
</gene>
<sequence length="468" mass="52958">MLTKLPVELLDMVIDQLSSSRDLKRLGEDDDKDPHAFSKLNFALTSLKFPDDQLESFRWEVPTCIPSNLFCGKDAFLGKQRNIRSITLITDSICAANGMTQNAVDLVQFKKLESLSWKGFNSFGNYKSYSACIKAHGHQLKSLTLDELRDVKEYNKWLRSYLLHEVGSLPTASPPNFTAQKVFNLERGSQRVIFDSLENLHLSSVSFANMGLEMLYAFNVEKLTSLRLRRCESSLKWLQEILKSGKAMSLKSFEFALSTSHQDICTELATLGHEYLAIRMTEIICGFIRRNPGLENLSLMLPECFDWDTLADTLTSHHHRLARLVLHQLGGAPSMRFGMARLMETSIPWTLPLESLLQSSQLTSFGSPVTPGELTLNFQMMNPRPSLKLIHFRISSVFLESIVSHSEPDWRSTYKNLNTSQFWGTGGDVSEDDSDEIFDFAEWAFSADGLPNLQIIAGDLITPEDMKF</sequence>
<protein>
    <submittedName>
        <fullName evidence="1">Uncharacterized protein</fullName>
    </submittedName>
</protein>
<reference evidence="1" key="2">
    <citation type="submission" date="2023-01" db="EMBL/GenBank/DDBJ databases">
        <authorList>
            <person name="Petersen C."/>
        </authorList>
    </citation>
    <scope>NUCLEOTIDE SEQUENCE</scope>
    <source>
        <strain evidence="1">IBT 17514</strain>
    </source>
</reference>
<reference evidence="1" key="1">
    <citation type="journal article" date="2023" name="IMA Fungus">
        <title>Comparative genomic study of the Penicillium genus elucidates a diverse pangenome and 15 lateral gene transfer events.</title>
        <authorList>
            <person name="Petersen C."/>
            <person name="Sorensen T."/>
            <person name="Nielsen M.R."/>
            <person name="Sondergaard T.E."/>
            <person name="Sorensen J.L."/>
            <person name="Fitzpatrick D.A."/>
            <person name="Frisvad J.C."/>
            <person name="Nielsen K.L."/>
        </authorList>
    </citation>
    <scope>NUCLEOTIDE SEQUENCE</scope>
    <source>
        <strain evidence="1">IBT 17514</strain>
    </source>
</reference>
<evidence type="ECO:0000313" key="1">
    <source>
        <dbReference type="EMBL" id="KAJ5716640.1"/>
    </source>
</evidence>
<dbReference type="Gene3D" id="3.80.10.10">
    <property type="entry name" value="Ribonuclease Inhibitor"/>
    <property type="match status" value="1"/>
</dbReference>
<accession>A0AAD6HHE6</accession>
<dbReference type="EMBL" id="JAQJAN010000012">
    <property type="protein sequence ID" value="KAJ5716640.1"/>
    <property type="molecule type" value="Genomic_DNA"/>
</dbReference>
<comment type="caution">
    <text evidence="1">The sequence shown here is derived from an EMBL/GenBank/DDBJ whole genome shotgun (WGS) entry which is preliminary data.</text>
</comment>
<keyword evidence="2" id="KW-1185">Reference proteome</keyword>
<organism evidence="1 2">
    <name type="scientific">Penicillium malachiteum</name>
    <dbReference type="NCBI Taxonomy" id="1324776"/>
    <lineage>
        <taxon>Eukaryota</taxon>
        <taxon>Fungi</taxon>
        <taxon>Dikarya</taxon>
        <taxon>Ascomycota</taxon>
        <taxon>Pezizomycotina</taxon>
        <taxon>Eurotiomycetes</taxon>
        <taxon>Eurotiomycetidae</taxon>
        <taxon>Eurotiales</taxon>
        <taxon>Aspergillaceae</taxon>
        <taxon>Penicillium</taxon>
    </lineage>
</organism>
<dbReference type="Proteomes" id="UP001215712">
    <property type="component" value="Unassembled WGS sequence"/>
</dbReference>
<proteinExistence type="predicted"/>
<dbReference type="InterPro" id="IPR032675">
    <property type="entry name" value="LRR_dom_sf"/>
</dbReference>
<evidence type="ECO:0000313" key="2">
    <source>
        <dbReference type="Proteomes" id="UP001215712"/>
    </source>
</evidence>